<dbReference type="Proteomes" id="UP000683000">
    <property type="component" value="Unassembled WGS sequence"/>
</dbReference>
<evidence type="ECO:0000256" key="1">
    <source>
        <dbReference type="SAM" id="Phobius"/>
    </source>
</evidence>
<dbReference type="OrthoDB" id="10522878at2759"/>
<comment type="caution">
    <text evidence="2">The sequence shown here is derived from an EMBL/GenBank/DDBJ whole genome shotgun (WGS) entry which is preliminary data.</text>
</comment>
<gene>
    <name evidence="2" type="ORF">JVT61DRAFT_15074</name>
</gene>
<keyword evidence="1" id="KW-0472">Membrane</keyword>
<organism evidence="2 3">
    <name type="scientific">Boletus reticuloceps</name>
    <dbReference type="NCBI Taxonomy" id="495285"/>
    <lineage>
        <taxon>Eukaryota</taxon>
        <taxon>Fungi</taxon>
        <taxon>Dikarya</taxon>
        <taxon>Basidiomycota</taxon>
        <taxon>Agaricomycotina</taxon>
        <taxon>Agaricomycetes</taxon>
        <taxon>Agaricomycetidae</taxon>
        <taxon>Boletales</taxon>
        <taxon>Boletineae</taxon>
        <taxon>Boletaceae</taxon>
        <taxon>Boletoideae</taxon>
        <taxon>Boletus</taxon>
    </lineage>
</organism>
<dbReference type="AlphaFoldDB" id="A0A8I2YV62"/>
<name>A0A8I2YV62_9AGAM</name>
<keyword evidence="1" id="KW-0812">Transmembrane</keyword>
<protein>
    <submittedName>
        <fullName evidence="2">Uncharacterized protein</fullName>
    </submittedName>
</protein>
<evidence type="ECO:0000313" key="3">
    <source>
        <dbReference type="Proteomes" id="UP000683000"/>
    </source>
</evidence>
<dbReference type="EMBL" id="JAGFBS010000009">
    <property type="protein sequence ID" value="KAG6377287.1"/>
    <property type="molecule type" value="Genomic_DNA"/>
</dbReference>
<proteinExistence type="predicted"/>
<keyword evidence="3" id="KW-1185">Reference proteome</keyword>
<reference evidence="2" key="1">
    <citation type="submission" date="2021-03" db="EMBL/GenBank/DDBJ databases">
        <title>Evolutionary innovations through gain and loss of genes in the ectomycorrhizal Boletales.</title>
        <authorList>
            <person name="Wu G."/>
            <person name="Miyauchi S."/>
            <person name="Morin E."/>
            <person name="Yang Z.-L."/>
            <person name="Xu J."/>
            <person name="Martin F.M."/>
        </authorList>
    </citation>
    <scope>NUCLEOTIDE SEQUENCE</scope>
    <source>
        <strain evidence="2">BR01</strain>
    </source>
</reference>
<sequence>MAHIRPRCKSAWTTCRVDGAVGAIEVEAGPRLVTHTKTQVEHTENSVGDGRATIAIMGRPCQSTRTVSPITTTFSPTSTNFPGEMLTMIITFAWMVVVPLVITLMIVLVSRLGWEVFGEFVHVFRFRSRRATCQVWSFIAQPSVYRIEHDVDLQSAWADPPSGMLHFPLLPTHVHGSCTRLPPLDFPTRQLATTTAGAGAPTDATAPPP</sequence>
<accession>A0A8I2YV62</accession>
<evidence type="ECO:0000313" key="2">
    <source>
        <dbReference type="EMBL" id="KAG6377287.1"/>
    </source>
</evidence>
<feature type="transmembrane region" description="Helical" evidence="1">
    <location>
        <begin position="85"/>
        <end position="109"/>
    </location>
</feature>
<keyword evidence="1" id="KW-1133">Transmembrane helix</keyword>